<dbReference type="Proteomes" id="UP000706333">
    <property type="component" value="Unassembled WGS sequence"/>
</dbReference>
<evidence type="ECO:0000256" key="2">
    <source>
        <dbReference type="ARBA" id="ARBA00005959"/>
    </source>
</evidence>
<dbReference type="CDD" id="cd05239">
    <property type="entry name" value="GDP_FS_SDR_e"/>
    <property type="match status" value="1"/>
</dbReference>
<feature type="binding site" evidence="9">
    <location>
        <position position="210"/>
    </location>
    <ligand>
        <name>substrate</name>
    </ligand>
</feature>
<reference evidence="11" key="1">
    <citation type="submission" date="2017-05" db="EMBL/GenBank/DDBJ databases">
        <authorList>
            <person name="Imhoff J.F."/>
            <person name="Rahn T."/>
            <person name="Kuenzel S."/>
            <person name="Neulinger S.C."/>
        </authorList>
    </citation>
    <scope>NUCLEOTIDE SEQUENCE</scope>
    <source>
        <strain evidence="11">LMG 28126</strain>
    </source>
</reference>
<dbReference type="GO" id="GO:0050577">
    <property type="term" value="F:GDP-L-fucose synthase activity"/>
    <property type="evidence" value="ECO:0007669"/>
    <property type="project" value="UniProtKB-UniRule"/>
</dbReference>
<feature type="binding site" evidence="9">
    <location>
        <position position="188"/>
    </location>
    <ligand>
        <name>substrate</name>
    </ligand>
</feature>
<feature type="binding site" evidence="9">
    <location>
        <begin position="164"/>
        <end position="167"/>
    </location>
    <ligand>
        <name>NADP(+)</name>
        <dbReference type="ChEBI" id="CHEBI:58349"/>
    </ligand>
</feature>
<dbReference type="GO" id="GO:0070401">
    <property type="term" value="F:NADP+ binding"/>
    <property type="evidence" value="ECO:0007669"/>
    <property type="project" value="UniProtKB-UniRule"/>
</dbReference>
<reference evidence="11" key="2">
    <citation type="journal article" date="2020" name="Microorganisms">
        <title>Osmotic Adaptation and Compatible Solute Biosynthesis of Phototrophic Bacteria as Revealed from Genome Analyses.</title>
        <authorList>
            <person name="Imhoff J.F."/>
            <person name="Rahn T."/>
            <person name="Kunzel S."/>
            <person name="Keller A."/>
            <person name="Neulinger S.C."/>
        </authorList>
    </citation>
    <scope>NUCLEOTIDE SEQUENCE</scope>
    <source>
        <strain evidence="11">LMG 28126</strain>
    </source>
</reference>
<organism evidence="11 12">
    <name type="scientific">Rhodobaculum claviforme</name>
    <dbReference type="NCBI Taxonomy" id="1549854"/>
    <lineage>
        <taxon>Bacteria</taxon>
        <taxon>Pseudomonadati</taxon>
        <taxon>Pseudomonadota</taxon>
        <taxon>Alphaproteobacteria</taxon>
        <taxon>Rhodobacterales</taxon>
        <taxon>Paracoccaceae</taxon>
        <taxon>Rhodobaculum</taxon>
    </lineage>
</organism>
<feature type="binding site" evidence="9">
    <location>
        <begin position="106"/>
        <end position="109"/>
    </location>
    <ligand>
        <name>NADP(+)</name>
        <dbReference type="ChEBI" id="CHEBI:58349"/>
    </ligand>
</feature>
<evidence type="ECO:0000259" key="10">
    <source>
        <dbReference type="Pfam" id="PF01370"/>
    </source>
</evidence>
<dbReference type="EC" id="1.1.1.271" evidence="3 9"/>
<evidence type="ECO:0000256" key="5">
    <source>
        <dbReference type="ARBA" id="ARBA00023002"/>
    </source>
</evidence>
<keyword evidence="6 9" id="KW-0413">Isomerase</keyword>
<feature type="domain" description="NAD-dependent epimerase/dehydratase" evidence="10">
    <location>
        <begin position="5"/>
        <end position="231"/>
    </location>
</feature>
<dbReference type="GO" id="GO:0016853">
    <property type="term" value="F:isomerase activity"/>
    <property type="evidence" value="ECO:0007669"/>
    <property type="project" value="UniProtKB-KW"/>
</dbReference>
<dbReference type="PANTHER" id="PTHR43238">
    <property type="entry name" value="GDP-L-FUCOSE SYNTHASE"/>
    <property type="match status" value="1"/>
</dbReference>
<evidence type="ECO:0000313" key="11">
    <source>
        <dbReference type="EMBL" id="MBK5928446.1"/>
    </source>
</evidence>
<feature type="binding site" evidence="9">
    <location>
        <position position="203"/>
    </location>
    <ligand>
        <name>substrate</name>
    </ligand>
</feature>
<evidence type="ECO:0000256" key="8">
    <source>
        <dbReference type="ARBA" id="ARBA00051935"/>
    </source>
</evidence>
<keyword evidence="7 9" id="KW-0511">Multifunctional enzyme</keyword>
<feature type="binding site" evidence="9">
    <location>
        <begin position="7"/>
        <end position="13"/>
    </location>
    <ligand>
        <name>NADP(+)</name>
        <dbReference type="ChEBI" id="CHEBI:58349"/>
    </ligand>
</feature>
<sequence length="322" mass="35223">MRIHLAGHRGMVGGAILRRLQARRAAGADLEILTRSHAELDLTDQGAVRAFMAAQRPDVVILAAAKVGGIHANDTYPAEFIRDNLMIAANVIHEAWAASVPRLLQLGSSCIYPRAAPQPMAEDALLTGPLEPTNEPYAIAKIAAIKLCESYNRQYGTDYRSVMPTNLYGPGDNFHPENSHVLPALIRRFHEATQAGAEEVVIWGTGTPRREFLHVDDMAEASLFVLDLSRAAYEANTQPMLSHINVGTGTDVSIAEVAQMVAEVTGFRGRLEFDTTKPDGAPRKLMDVDRLAAMGWRARIGLREGLADAYRWYLENAATART</sequence>
<comment type="catalytic activity">
    <reaction evidence="8 9">
        <text>GDP-beta-L-fucose + NADP(+) = GDP-4-dehydro-alpha-D-rhamnose + NADPH + H(+)</text>
        <dbReference type="Rhea" id="RHEA:18885"/>
        <dbReference type="ChEBI" id="CHEBI:15378"/>
        <dbReference type="ChEBI" id="CHEBI:57273"/>
        <dbReference type="ChEBI" id="CHEBI:57783"/>
        <dbReference type="ChEBI" id="CHEBI:57964"/>
        <dbReference type="ChEBI" id="CHEBI:58349"/>
        <dbReference type="EC" id="1.1.1.271"/>
    </reaction>
</comment>
<comment type="pathway">
    <text evidence="1 9">Nucleotide-sugar biosynthesis; GDP-L-fucose biosynthesis via de novo pathway; GDP-L-fucose from GDP-alpha-D-mannose: step 2/2.</text>
</comment>
<evidence type="ECO:0000256" key="3">
    <source>
        <dbReference type="ARBA" id="ARBA00012371"/>
    </source>
</evidence>
<proteinExistence type="inferred from homology"/>
<keyword evidence="5 9" id="KW-0560">Oxidoreductase</keyword>
<evidence type="ECO:0000256" key="7">
    <source>
        <dbReference type="ARBA" id="ARBA00023268"/>
    </source>
</evidence>
<feature type="binding site" evidence="9">
    <location>
        <position position="141"/>
    </location>
    <ligand>
        <name>NADP(+)</name>
        <dbReference type="ChEBI" id="CHEBI:58349"/>
    </ligand>
</feature>
<dbReference type="Gene3D" id="3.90.25.10">
    <property type="entry name" value="UDP-galactose 4-epimerase, domain 1"/>
    <property type="match status" value="1"/>
</dbReference>
<comment type="caution">
    <text evidence="11">The sequence shown here is derived from an EMBL/GenBank/DDBJ whole genome shotgun (WGS) entry which is preliminary data.</text>
</comment>
<dbReference type="PANTHER" id="PTHR43238:SF1">
    <property type="entry name" value="GDP-L-FUCOSE SYNTHASE"/>
    <property type="match status" value="1"/>
</dbReference>
<comment type="similarity">
    <text evidence="2 9">Belongs to the NAD(P)-dependent epimerase/dehydratase family. Fucose synthase subfamily.</text>
</comment>
<dbReference type="InterPro" id="IPR001509">
    <property type="entry name" value="Epimerase_deHydtase"/>
</dbReference>
<accession>A0A934TMV5</accession>
<dbReference type="RefSeq" id="WP_201158210.1">
    <property type="nucleotide sequence ID" value="NZ_NHSD01000305.1"/>
</dbReference>
<evidence type="ECO:0000313" key="12">
    <source>
        <dbReference type="Proteomes" id="UP000706333"/>
    </source>
</evidence>
<dbReference type="SUPFAM" id="SSF51735">
    <property type="entry name" value="NAD(P)-binding Rossmann-fold domains"/>
    <property type="match status" value="1"/>
</dbReference>
<evidence type="ECO:0000256" key="1">
    <source>
        <dbReference type="ARBA" id="ARBA00004883"/>
    </source>
</evidence>
<evidence type="ECO:0000256" key="4">
    <source>
        <dbReference type="ARBA" id="ARBA00022857"/>
    </source>
</evidence>
<dbReference type="InterPro" id="IPR036291">
    <property type="entry name" value="NAD(P)-bd_dom_sf"/>
</dbReference>
<dbReference type="Pfam" id="PF01370">
    <property type="entry name" value="Epimerase"/>
    <property type="match status" value="1"/>
</dbReference>
<feature type="binding site" evidence="9">
    <location>
        <position position="279"/>
    </location>
    <ligand>
        <name>substrate</name>
    </ligand>
</feature>
<dbReference type="EMBL" id="NHSD01000305">
    <property type="protein sequence ID" value="MBK5928446.1"/>
    <property type="molecule type" value="Genomic_DNA"/>
</dbReference>
<dbReference type="HAMAP" id="MF_00956">
    <property type="entry name" value="GDP_fucose_synth"/>
    <property type="match status" value="1"/>
</dbReference>
<dbReference type="GO" id="GO:0042351">
    <property type="term" value="P:'de novo' GDP-L-fucose biosynthetic process"/>
    <property type="evidence" value="ECO:0007669"/>
    <property type="project" value="UniProtKB-UniRule"/>
</dbReference>
<feature type="site" description="Important for catalytic activity" evidence="9">
    <location>
        <position position="110"/>
    </location>
</feature>
<dbReference type="FunFam" id="3.40.50.720:FF:000101">
    <property type="entry name" value="GDP-L-fucose synthase"/>
    <property type="match status" value="1"/>
</dbReference>
<gene>
    <name evidence="9" type="primary">fcl</name>
    <name evidence="11" type="ORF">CCR87_14080</name>
</gene>
<protein>
    <recommendedName>
        <fullName evidence="3 9">GDP-L-fucose synthase</fullName>
        <ecNumber evidence="3 9">1.1.1.271</ecNumber>
    </recommendedName>
    <alternativeName>
        <fullName evidence="9">GDP-4-keto-6-deoxy-D-mannose-3,5-epimerase-4-reductase</fullName>
    </alternativeName>
</protein>
<comment type="function">
    <text evidence="9">Catalyzes the two-step NADP-dependent conversion of GDP-4-dehydro-6-deoxy-D-mannose to GDP-fucose, involving an epimerase and a reductase reaction.</text>
</comment>
<name>A0A934TMV5_9RHOB</name>
<feature type="site" description="Important for catalytic activity" evidence="9">
    <location>
        <position position="108"/>
    </location>
</feature>
<feature type="active site" description="Proton donor/acceptor" evidence="9">
    <location>
        <position position="137"/>
    </location>
</feature>
<feature type="binding site" evidence="9">
    <location>
        <position position="180"/>
    </location>
    <ligand>
        <name>NADP(+)</name>
        <dbReference type="ChEBI" id="CHEBI:58349"/>
    </ligand>
</feature>
<dbReference type="Gene3D" id="3.40.50.720">
    <property type="entry name" value="NAD(P)-binding Rossmann-like Domain"/>
    <property type="match status" value="1"/>
</dbReference>
<keyword evidence="4 9" id="KW-0521">NADP</keyword>
<evidence type="ECO:0000256" key="6">
    <source>
        <dbReference type="ARBA" id="ARBA00023235"/>
    </source>
</evidence>
<dbReference type="InterPro" id="IPR028614">
    <property type="entry name" value="GDP_fucose/colitose_synth"/>
</dbReference>
<keyword evidence="12" id="KW-1185">Reference proteome</keyword>
<evidence type="ECO:0000256" key="9">
    <source>
        <dbReference type="HAMAP-Rule" id="MF_00956"/>
    </source>
</evidence>
<dbReference type="AlphaFoldDB" id="A0A934TMV5"/>